<dbReference type="STRING" id="1072389.K1X578"/>
<dbReference type="KEGG" id="mbe:MBM_05814"/>
<dbReference type="eggNOG" id="KOG4177">
    <property type="taxonomic scope" value="Eukaryota"/>
</dbReference>
<dbReference type="AlphaFoldDB" id="K1X578"/>
<dbReference type="PANTHER" id="PTHR10622">
    <property type="entry name" value="HET DOMAIN-CONTAINING PROTEIN"/>
    <property type="match status" value="1"/>
</dbReference>
<proteinExistence type="predicted"/>
<protein>
    <submittedName>
        <fullName evidence="2">HET domain protein</fullName>
    </submittedName>
</protein>
<dbReference type="InParanoid" id="K1X578"/>
<sequence length="552" mass="62061">MRLINTSTLLLHDFPGRDVPLYAILSHRWEDGEVTFHDMQSGLGPERAGWIKIIGCCSQAARDGWEYIWIDTCCIDRSCGAEVSEAINAMFAWYRDAQVCYVFLSDVPSALEDPFEPGSGFRQSRWFRRGWTLQELLAPPRVEFYARDWTEIGTKSSLEDLIVVITSITHLFDFQDACVAQKMSWAAGRATTRAEDEAYCLMGLFDVNMPILYGEGAANAFLRLQQEIIGKTDDESIFAWSHHMGGGGLLADAPAYFARSGDVRRAVFDAARPPHAMTSRGLRMELILLQGPDADYDVQLAPLNCAKGAGKDDHFITLQVTKSGSGLASEGLFQTPEWEGRRSNQMFSYKARKPLFGHRTIIFFPQQPSLQPRQPSPAERDPWPLEQISVPTLALLECGFHPSQRSTPEDVVRWTQEDVAAPLVRRSVRNGEITELFFTNEDFGVFDLAIGMTDHRLWVDIVLPLNPSQRLSGAEFPGAREIGIGRKADRISRWLRSGLSVSASVKVAVEMGKRIHKVDVIIGSGDELRWPERRIEDGEWRLKPTKGRRLAE</sequence>
<keyword evidence="3" id="KW-1185">Reference proteome</keyword>
<dbReference type="Proteomes" id="UP000006753">
    <property type="component" value="Unassembled WGS sequence"/>
</dbReference>
<accession>K1X578</accession>
<evidence type="ECO:0000313" key="2">
    <source>
        <dbReference type="EMBL" id="EKD15803.1"/>
    </source>
</evidence>
<dbReference type="GeneID" id="18761749"/>
<dbReference type="EMBL" id="JH921440">
    <property type="protein sequence ID" value="EKD15803.1"/>
    <property type="molecule type" value="Genomic_DNA"/>
</dbReference>
<dbReference type="HOGENOM" id="CLU_000288_138_13_1"/>
<dbReference type="InterPro" id="IPR010730">
    <property type="entry name" value="HET"/>
</dbReference>
<evidence type="ECO:0000313" key="3">
    <source>
        <dbReference type="Proteomes" id="UP000006753"/>
    </source>
</evidence>
<gene>
    <name evidence="2" type="ORF">MBM_05814</name>
</gene>
<dbReference type="OrthoDB" id="674604at2759"/>
<evidence type="ECO:0000259" key="1">
    <source>
        <dbReference type="Pfam" id="PF06985"/>
    </source>
</evidence>
<feature type="domain" description="Heterokaryon incompatibility" evidence="1">
    <location>
        <begin position="22"/>
        <end position="106"/>
    </location>
</feature>
<dbReference type="PANTHER" id="PTHR10622:SF10">
    <property type="entry name" value="HET DOMAIN-CONTAINING PROTEIN"/>
    <property type="match status" value="1"/>
</dbReference>
<name>K1X578_MARBU</name>
<organism evidence="2 3">
    <name type="scientific">Marssonina brunnea f. sp. multigermtubi (strain MB_m1)</name>
    <name type="common">Marssonina leaf spot fungus</name>
    <dbReference type="NCBI Taxonomy" id="1072389"/>
    <lineage>
        <taxon>Eukaryota</taxon>
        <taxon>Fungi</taxon>
        <taxon>Dikarya</taxon>
        <taxon>Ascomycota</taxon>
        <taxon>Pezizomycotina</taxon>
        <taxon>Leotiomycetes</taxon>
        <taxon>Helotiales</taxon>
        <taxon>Drepanopezizaceae</taxon>
        <taxon>Drepanopeziza</taxon>
    </lineage>
</organism>
<reference evidence="2 3" key="1">
    <citation type="journal article" date="2012" name="BMC Genomics">
        <title>Sequencing the genome of Marssonina brunnea reveals fungus-poplar co-evolution.</title>
        <authorList>
            <person name="Zhu S."/>
            <person name="Cao Y.-Z."/>
            <person name="Jiang C."/>
            <person name="Tan B.-Y."/>
            <person name="Wang Z."/>
            <person name="Feng S."/>
            <person name="Zhang L."/>
            <person name="Su X.-H."/>
            <person name="Brejova B."/>
            <person name="Vinar T."/>
            <person name="Xu M."/>
            <person name="Wang M.-X."/>
            <person name="Zhang S.-G."/>
            <person name="Huang M.-R."/>
            <person name="Wu R."/>
            <person name="Zhou Y."/>
        </authorList>
    </citation>
    <scope>NUCLEOTIDE SEQUENCE [LARGE SCALE GENOMIC DNA]</scope>
    <source>
        <strain evidence="2 3">MB_m1</strain>
    </source>
</reference>
<dbReference type="Pfam" id="PF06985">
    <property type="entry name" value="HET"/>
    <property type="match status" value="1"/>
</dbReference>